<feature type="compositionally biased region" description="Polar residues" evidence="1">
    <location>
        <begin position="738"/>
        <end position="750"/>
    </location>
</feature>
<proteinExistence type="predicted"/>
<dbReference type="InterPro" id="IPR016197">
    <property type="entry name" value="Chromo-like_dom_sf"/>
</dbReference>
<evidence type="ECO:0000256" key="1">
    <source>
        <dbReference type="SAM" id="MobiDB-lite"/>
    </source>
</evidence>
<feature type="compositionally biased region" description="Polar residues" evidence="1">
    <location>
        <begin position="500"/>
        <end position="511"/>
    </location>
</feature>
<accession>A0A1I8NPF2</accession>
<feature type="compositionally biased region" description="Low complexity" evidence="1">
    <location>
        <begin position="717"/>
        <end position="737"/>
    </location>
</feature>
<sequence length="1029" mass="112226">MVGREIAPTEIGKYAKLIKGAQEEMATMDVLVCGRCLNVFHFIEDFKLHKQKTCFKENNNVRECNDTKPKIWAFLLWKATQLHNNKDNNITSPNSWALYQTWVKMEESLRETWIVAGKTIQSFAKVSQGNLQEMPVKITKTVVNNNADGISPGRKPLTQTKPQVANLKPPAKLNVSNKSNADSENETSPMKSPMANNALQKIVKKPATVSPQLPTKPPVSLAATPTATPASATATPAATKPLTRRAKRTVPNSEDFIEENVEKIVAKRFNPRRRMHEYLVKWENRALEQNTWEPASHLENVPHLLETFEKQLARQKETRAALQAKQQGGTTGPVAVNKPGEIKISTKDSSSQQSSPLDTQKAQIASPSERPQRSSKTKAMDQVKQWVAGNSTSSANSPNSEAASHQNENDKDWAMNASSGSIQMGGPKRKLDDSDYNDSNAEDMPPSTTNTMEDLEEDLIPSHTLKRMKYGNSVSVEVKTKTEIQTKQIKVNGTAPARAESQTTSSPSSAEVIITQDTNASGVVKKPGFSGTSANNKPEAQIRVLSKGESAISNSGIIRVGSNNDINSISSPTPSPQTTPIVESRSQLVTRSSHVRTVTNNAAGRSTPTPARQVVQQQIVRTPSGTTIQRKTIPASNASSIQRGPGGMLQSRTVTQTSPSSGRMIIPRHGMSNAPRIGQQKAVTPEQKILQLSKSGDLKVTKKVMTREDVVAHRQQHQQLQQRQRQQSQVHIQKVQQLSGPAQRNTPITQRKQVVQQQVIHQQQQQQEEEHQAQLCPITGNIIGQEDHQQIQAQVDQQHQLSLQQEQHQQQLHDIDPNVLLTQDQMLTNEDGTPLLVTGEDGTVYQVAGKNVDGQTILVSQGPDGEQQFAYVAAAEGENENQVLTLDNAVAEAVAQLPADQQAEALAAAANEPGNGGGQYLVKTTQEDGTTQVVTMTEAELQQHQALAAAQQQQMAAQVANAAPGATNQLCIQTGDGSDGQEANIPAEVVQAELPSPGGTRRVVLLLQDGTFMMTEMHDDEFKALNIAA</sequence>
<feature type="region of interest" description="Disordered" evidence="1">
    <location>
        <begin position="489"/>
        <end position="511"/>
    </location>
</feature>
<dbReference type="AlphaFoldDB" id="A0A1I8NPF2"/>
<dbReference type="EnsemblMetazoa" id="SCAU000882-RA">
    <property type="protein sequence ID" value="SCAU000882-PA"/>
    <property type="gene ID" value="SCAU000882"/>
</dbReference>
<protein>
    <recommendedName>
        <fullName evidence="2">Chromo domain-containing protein</fullName>
    </recommendedName>
</protein>
<dbReference type="InterPro" id="IPR023780">
    <property type="entry name" value="Chromo_domain"/>
</dbReference>
<evidence type="ECO:0000313" key="3">
    <source>
        <dbReference type="EnsemblMetazoa" id="SCAU000882-PA"/>
    </source>
</evidence>
<feature type="region of interest" description="Disordered" evidence="1">
    <location>
        <begin position="209"/>
        <end position="247"/>
    </location>
</feature>
<dbReference type="InterPro" id="IPR000953">
    <property type="entry name" value="Chromo/chromo_shadow_dom"/>
</dbReference>
<dbReference type="VEuPathDB" id="VectorBase:SCAU000882"/>
<evidence type="ECO:0000259" key="2">
    <source>
        <dbReference type="PROSITE" id="PS50013"/>
    </source>
</evidence>
<feature type="compositionally biased region" description="Low complexity" evidence="1">
    <location>
        <begin position="390"/>
        <end position="404"/>
    </location>
</feature>
<feature type="compositionally biased region" description="Low complexity" evidence="1">
    <location>
        <begin position="218"/>
        <end position="241"/>
    </location>
</feature>
<feature type="compositionally biased region" description="Polar residues" evidence="1">
    <location>
        <begin position="650"/>
        <end position="661"/>
    </location>
</feature>
<feature type="region of interest" description="Disordered" evidence="1">
    <location>
        <begin position="316"/>
        <end position="452"/>
    </location>
</feature>
<dbReference type="SUPFAM" id="SSF54160">
    <property type="entry name" value="Chromo domain-like"/>
    <property type="match status" value="1"/>
</dbReference>
<dbReference type="STRING" id="35570.A0A1I8NPF2"/>
<evidence type="ECO:0000313" key="4">
    <source>
        <dbReference type="Proteomes" id="UP000095300"/>
    </source>
</evidence>
<feature type="region of interest" description="Disordered" evidence="1">
    <location>
        <begin position="516"/>
        <end position="535"/>
    </location>
</feature>
<dbReference type="GO" id="GO:0005694">
    <property type="term" value="C:chromosome"/>
    <property type="evidence" value="ECO:0007669"/>
    <property type="project" value="UniProtKB-ARBA"/>
</dbReference>
<feature type="domain" description="Chromo" evidence="2">
    <location>
        <begin position="259"/>
        <end position="320"/>
    </location>
</feature>
<feature type="region of interest" description="Disordered" evidence="1">
    <location>
        <begin position="714"/>
        <end position="750"/>
    </location>
</feature>
<name>A0A1I8NPF2_STOCA</name>
<dbReference type="OrthoDB" id="1918685at2759"/>
<feature type="region of interest" description="Disordered" evidence="1">
    <location>
        <begin position="146"/>
        <end position="194"/>
    </location>
</feature>
<dbReference type="Pfam" id="PF00385">
    <property type="entry name" value="Chromo"/>
    <property type="match status" value="1"/>
</dbReference>
<dbReference type="Gene3D" id="2.40.50.40">
    <property type="match status" value="1"/>
</dbReference>
<dbReference type="KEGG" id="scac:106089781"/>
<feature type="compositionally biased region" description="Polar residues" evidence="1">
    <location>
        <begin position="356"/>
        <end position="366"/>
    </location>
</feature>
<dbReference type="PROSITE" id="PS50013">
    <property type="entry name" value="CHROMO_2"/>
    <property type="match status" value="1"/>
</dbReference>
<feature type="compositionally biased region" description="Polar residues" evidence="1">
    <location>
        <begin position="174"/>
        <end position="194"/>
    </location>
</feature>
<keyword evidence="4" id="KW-1185">Reference proteome</keyword>
<feature type="region of interest" description="Disordered" evidence="1">
    <location>
        <begin position="637"/>
        <end position="672"/>
    </location>
</feature>
<reference evidence="3" key="1">
    <citation type="submission" date="2020-05" db="UniProtKB">
        <authorList>
            <consortium name="EnsemblMetazoa"/>
        </authorList>
    </citation>
    <scope>IDENTIFICATION</scope>
    <source>
        <strain evidence="3">USDA</strain>
    </source>
</reference>
<gene>
    <name evidence="3" type="primary">106089781</name>
</gene>
<dbReference type="SMART" id="SM00298">
    <property type="entry name" value="CHROMO"/>
    <property type="match status" value="1"/>
</dbReference>
<organism evidence="3 4">
    <name type="scientific">Stomoxys calcitrans</name>
    <name type="common">Stable fly</name>
    <name type="synonym">Conops calcitrans</name>
    <dbReference type="NCBI Taxonomy" id="35570"/>
    <lineage>
        <taxon>Eukaryota</taxon>
        <taxon>Metazoa</taxon>
        <taxon>Ecdysozoa</taxon>
        <taxon>Arthropoda</taxon>
        <taxon>Hexapoda</taxon>
        <taxon>Insecta</taxon>
        <taxon>Pterygota</taxon>
        <taxon>Neoptera</taxon>
        <taxon>Endopterygota</taxon>
        <taxon>Diptera</taxon>
        <taxon>Brachycera</taxon>
        <taxon>Muscomorpha</taxon>
        <taxon>Muscoidea</taxon>
        <taxon>Muscidae</taxon>
        <taxon>Stomoxys</taxon>
    </lineage>
</organism>
<dbReference type="Proteomes" id="UP000095300">
    <property type="component" value="Unassembled WGS sequence"/>
</dbReference>